<dbReference type="Proteomes" id="UP000011932">
    <property type="component" value="Chromosome"/>
</dbReference>
<evidence type="ECO:0000313" key="6">
    <source>
        <dbReference type="EMBL" id="AGH98552.1"/>
    </source>
</evidence>
<dbReference type="HOGENOM" id="CLU_042923_7_1_5"/>
<dbReference type="EMBL" id="CP003538">
    <property type="protein sequence ID" value="AGH98552.1"/>
    <property type="molecule type" value="Genomic_DNA"/>
</dbReference>
<dbReference type="STRING" id="349215.A11S_1750"/>
<gene>
    <name evidence="3" type="primary">rlpA</name>
    <name evidence="6" type="ORF">A11S_1750</name>
</gene>
<dbReference type="OrthoDB" id="9779128at2"/>
<dbReference type="InterPro" id="IPR012997">
    <property type="entry name" value="RplA"/>
</dbReference>
<evidence type="ECO:0000256" key="4">
    <source>
        <dbReference type="RuleBase" id="RU003495"/>
    </source>
</evidence>
<keyword evidence="6" id="KW-0449">Lipoprotein</keyword>
<protein>
    <recommendedName>
        <fullName evidence="3">Probable endolytic peptidoglycan transglycosylase RlpA</fullName>
        <ecNumber evidence="3">4.2.2.-</ecNumber>
    </recommendedName>
</protein>
<dbReference type="PATRIC" id="fig|349215.9.peg.1693"/>
<dbReference type="AlphaFoldDB" id="M4VGR9"/>
<comment type="function">
    <text evidence="3">Lytic transglycosylase with a strong preference for naked glycan strands that lack stem peptides.</text>
</comment>
<keyword evidence="2 3" id="KW-0961">Cell wall biogenesis/degradation</keyword>
<dbReference type="KEGG" id="man:A11S_1750"/>
<feature type="domain" description="RlpA-like protein double-psi beta-barrel" evidence="5">
    <location>
        <begin position="59"/>
        <end position="147"/>
    </location>
</feature>
<organism evidence="6 7">
    <name type="scientific">Micavibrio aeruginosavorus EPB</name>
    <dbReference type="NCBI Taxonomy" id="349215"/>
    <lineage>
        <taxon>Bacteria</taxon>
        <taxon>Pseudomonadati</taxon>
        <taxon>Bdellovibrionota</taxon>
        <taxon>Bdellovibrionia</taxon>
        <taxon>Bdellovibrionales</taxon>
        <taxon>Pseudobdellovibrionaceae</taxon>
        <taxon>Micavibrio</taxon>
    </lineage>
</organism>
<evidence type="ECO:0000256" key="1">
    <source>
        <dbReference type="ARBA" id="ARBA00023239"/>
    </source>
</evidence>
<evidence type="ECO:0000256" key="3">
    <source>
        <dbReference type="HAMAP-Rule" id="MF_02071"/>
    </source>
</evidence>
<accession>M4VGR9</accession>
<dbReference type="SUPFAM" id="SSF50685">
    <property type="entry name" value="Barwin-like endoglucanases"/>
    <property type="match status" value="1"/>
</dbReference>
<dbReference type="PANTHER" id="PTHR34183:SF1">
    <property type="entry name" value="ENDOLYTIC PEPTIDOGLYCAN TRANSGLYCOSYLASE RLPA"/>
    <property type="match status" value="1"/>
</dbReference>
<dbReference type="InterPro" id="IPR034718">
    <property type="entry name" value="RlpA"/>
</dbReference>
<dbReference type="GO" id="GO:0071555">
    <property type="term" value="P:cell wall organization"/>
    <property type="evidence" value="ECO:0007669"/>
    <property type="project" value="UniProtKB-KW"/>
</dbReference>
<dbReference type="InterPro" id="IPR036908">
    <property type="entry name" value="RlpA-like_sf"/>
</dbReference>
<dbReference type="HAMAP" id="MF_02071">
    <property type="entry name" value="RlpA"/>
    <property type="match status" value="1"/>
</dbReference>
<dbReference type="Gene3D" id="2.40.40.10">
    <property type="entry name" value="RlpA-like domain"/>
    <property type="match status" value="1"/>
</dbReference>
<dbReference type="PANTHER" id="PTHR34183">
    <property type="entry name" value="ENDOLYTIC PEPTIDOGLYCAN TRANSGLYCOSYLASE RLPA"/>
    <property type="match status" value="1"/>
</dbReference>
<dbReference type="Pfam" id="PF03330">
    <property type="entry name" value="DPBB_1"/>
    <property type="match status" value="1"/>
</dbReference>
<dbReference type="EC" id="4.2.2.-" evidence="3"/>
<sequence>MIYRLLETVKTICVQKRFAIVLPICFLMLGMLAAGDVLAQKSENAPGFCRPEIQVGTAQNGVASWYGPGFHGRKTSSGEIYNMNELTAAHRTLPMDTMVKVTNKNNGETVIVRINDRGPYVGKRVIDLSLAAAKALDMDHDGLGNVAITVMCENTQPVVPGQKPATNA</sequence>
<proteinExistence type="inferred from homology"/>
<dbReference type="CDD" id="cd22268">
    <property type="entry name" value="DPBB_RlpA-like"/>
    <property type="match status" value="1"/>
</dbReference>
<dbReference type="GO" id="GO:0008932">
    <property type="term" value="F:lytic endotransglycosylase activity"/>
    <property type="evidence" value="ECO:0007669"/>
    <property type="project" value="UniProtKB-UniRule"/>
</dbReference>
<reference evidence="6 7" key="1">
    <citation type="journal article" date="2013" name="ISME J.">
        <title>By their genes ye shall know them: genomic signatures of predatory bacteria.</title>
        <authorList>
            <person name="Pasternak Z."/>
            <person name="Pietrokovski S."/>
            <person name="Rotem O."/>
            <person name="Gophna U."/>
            <person name="Lurie-Weinberger M.N."/>
            <person name="Jurkevitch E."/>
        </authorList>
    </citation>
    <scope>NUCLEOTIDE SEQUENCE [LARGE SCALE GENOMIC DNA]</scope>
    <source>
        <strain evidence="6">EPB</strain>
    </source>
</reference>
<comment type="similarity">
    <text evidence="3 4">Belongs to the RlpA family.</text>
</comment>
<dbReference type="NCBIfam" id="TIGR00413">
    <property type="entry name" value="rlpA"/>
    <property type="match status" value="1"/>
</dbReference>
<evidence type="ECO:0000313" key="7">
    <source>
        <dbReference type="Proteomes" id="UP000011932"/>
    </source>
</evidence>
<evidence type="ECO:0000259" key="5">
    <source>
        <dbReference type="Pfam" id="PF03330"/>
    </source>
</evidence>
<name>M4VGR9_9BACT</name>
<dbReference type="InterPro" id="IPR009009">
    <property type="entry name" value="RlpA-like_DPBB"/>
</dbReference>
<evidence type="ECO:0000256" key="2">
    <source>
        <dbReference type="ARBA" id="ARBA00023316"/>
    </source>
</evidence>
<keyword evidence="1 3" id="KW-0456">Lyase</keyword>
<dbReference type="GO" id="GO:0000270">
    <property type="term" value="P:peptidoglycan metabolic process"/>
    <property type="evidence" value="ECO:0007669"/>
    <property type="project" value="UniProtKB-UniRule"/>
</dbReference>